<sequence>MLMLLLGGTKPQQKLTEFKSKLVRRLAKKWNPQPNQGKQQKKQSSSLLRGKTCWSSSSCGRSYLKVFVRSKRVSQRRKLSSSLLRFIDENWPGKASRFSPENILGVDSASAASAAFAALFFFCGFHLSASAGLDKKGKYWAHNKT</sequence>
<dbReference type="EMBL" id="JAYWIO010000036">
    <property type="protein sequence ID" value="KAK7236612.1"/>
    <property type="molecule type" value="Genomic_DNA"/>
</dbReference>
<dbReference type="Proteomes" id="UP001372338">
    <property type="component" value="Unassembled WGS sequence"/>
</dbReference>
<evidence type="ECO:0000256" key="1">
    <source>
        <dbReference type="SAM" id="MobiDB-lite"/>
    </source>
</evidence>
<keyword evidence="2" id="KW-0472">Membrane</keyword>
<proteinExistence type="predicted"/>
<keyword evidence="4" id="KW-1185">Reference proteome</keyword>
<accession>A0AAN9DVZ2</accession>
<keyword evidence="2" id="KW-1133">Transmembrane helix</keyword>
<comment type="caution">
    <text evidence="3">The sequence shown here is derived from an EMBL/GenBank/DDBJ whole genome shotgun (WGS) entry which is preliminary data.</text>
</comment>
<evidence type="ECO:0000313" key="3">
    <source>
        <dbReference type="EMBL" id="KAK7236612.1"/>
    </source>
</evidence>
<gene>
    <name evidence="3" type="ORF">RIF29_45486</name>
</gene>
<feature type="transmembrane region" description="Helical" evidence="2">
    <location>
        <begin position="109"/>
        <end position="129"/>
    </location>
</feature>
<feature type="region of interest" description="Disordered" evidence="1">
    <location>
        <begin position="29"/>
        <end position="57"/>
    </location>
</feature>
<organism evidence="3 4">
    <name type="scientific">Crotalaria pallida</name>
    <name type="common">Smooth rattlebox</name>
    <name type="synonym">Crotalaria striata</name>
    <dbReference type="NCBI Taxonomy" id="3830"/>
    <lineage>
        <taxon>Eukaryota</taxon>
        <taxon>Viridiplantae</taxon>
        <taxon>Streptophyta</taxon>
        <taxon>Embryophyta</taxon>
        <taxon>Tracheophyta</taxon>
        <taxon>Spermatophyta</taxon>
        <taxon>Magnoliopsida</taxon>
        <taxon>eudicotyledons</taxon>
        <taxon>Gunneridae</taxon>
        <taxon>Pentapetalae</taxon>
        <taxon>rosids</taxon>
        <taxon>fabids</taxon>
        <taxon>Fabales</taxon>
        <taxon>Fabaceae</taxon>
        <taxon>Papilionoideae</taxon>
        <taxon>50 kb inversion clade</taxon>
        <taxon>genistoids sensu lato</taxon>
        <taxon>core genistoids</taxon>
        <taxon>Crotalarieae</taxon>
        <taxon>Crotalaria</taxon>
    </lineage>
</organism>
<evidence type="ECO:0000313" key="4">
    <source>
        <dbReference type="Proteomes" id="UP001372338"/>
    </source>
</evidence>
<reference evidence="3 4" key="1">
    <citation type="submission" date="2024-01" db="EMBL/GenBank/DDBJ databases">
        <title>The genomes of 5 underutilized Papilionoideae crops provide insights into root nodulation and disease resistanc.</title>
        <authorList>
            <person name="Yuan L."/>
        </authorList>
    </citation>
    <scope>NUCLEOTIDE SEQUENCE [LARGE SCALE GENOMIC DNA]</scope>
    <source>
        <strain evidence="3">ZHUSHIDOU_FW_LH</strain>
        <tissue evidence="3">Leaf</tissue>
    </source>
</reference>
<feature type="compositionally biased region" description="Low complexity" evidence="1">
    <location>
        <begin position="29"/>
        <end position="38"/>
    </location>
</feature>
<name>A0AAN9DVZ2_CROPI</name>
<dbReference type="AlphaFoldDB" id="A0AAN9DVZ2"/>
<evidence type="ECO:0000256" key="2">
    <source>
        <dbReference type="SAM" id="Phobius"/>
    </source>
</evidence>
<protein>
    <submittedName>
        <fullName evidence="3">Uncharacterized protein</fullName>
    </submittedName>
</protein>
<keyword evidence="2" id="KW-0812">Transmembrane</keyword>